<protein>
    <submittedName>
        <fullName evidence="4">Uncharacterized protein YjbJ (UPF0337 family)</fullName>
    </submittedName>
</protein>
<evidence type="ECO:0000259" key="3">
    <source>
        <dbReference type="Pfam" id="PF05532"/>
    </source>
</evidence>
<reference evidence="4 5" key="1">
    <citation type="submission" date="2019-02" db="EMBL/GenBank/DDBJ databases">
        <title>Genomic Encyclopedia of Type Strains, Phase IV (KMG-IV): sequencing the most valuable type-strain genomes for metagenomic binning, comparative biology and taxonomic classification.</title>
        <authorList>
            <person name="Goeker M."/>
        </authorList>
    </citation>
    <scope>NUCLEOTIDE SEQUENCE [LARGE SCALE GENOMIC DNA]</scope>
    <source>
        <strain evidence="4 5">DSM 45622</strain>
    </source>
</reference>
<evidence type="ECO:0000256" key="2">
    <source>
        <dbReference type="SAM" id="MobiDB-lite"/>
    </source>
</evidence>
<gene>
    <name evidence="4" type="ORF">EV189_3899</name>
</gene>
<feature type="domain" description="CsbD-like" evidence="3">
    <location>
        <begin position="16"/>
        <end position="67"/>
    </location>
</feature>
<dbReference type="Pfam" id="PF05532">
    <property type="entry name" value="CsbD"/>
    <property type="match status" value="1"/>
</dbReference>
<evidence type="ECO:0000313" key="4">
    <source>
        <dbReference type="EMBL" id="RZS79029.1"/>
    </source>
</evidence>
<dbReference type="EMBL" id="SGXD01000007">
    <property type="protein sequence ID" value="RZS79029.1"/>
    <property type="molecule type" value="Genomic_DNA"/>
</dbReference>
<dbReference type="AlphaFoldDB" id="A0A4Q7NAB2"/>
<comment type="caution">
    <text evidence="4">The sequence shown here is derived from an EMBL/GenBank/DDBJ whole genome shotgun (WGS) entry which is preliminary data.</text>
</comment>
<dbReference type="Proteomes" id="UP000293638">
    <property type="component" value="Unassembled WGS sequence"/>
</dbReference>
<dbReference type="SUPFAM" id="SSF69047">
    <property type="entry name" value="Hypothetical protein YjbJ"/>
    <property type="match status" value="1"/>
</dbReference>
<accession>A0A4Q7NAB2</accession>
<evidence type="ECO:0000313" key="5">
    <source>
        <dbReference type="Proteomes" id="UP000293638"/>
    </source>
</evidence>
<name>A0A4Q7NAB2_9ACTN</name>
<feature type="region of interest" description="Disordered" evidence="2">
    <location>
        <begin position="27"/>
        <end position="51"/>
    </location>
</feature>
<organism evidence="4 5">
    <name type="scientific">Motilibacter rhizosphaerae</name>
    <dbReference type="NCBI Taxonomy" id="598652"/>
    <lineage>
        <taxon>Bacteria</taxon>
        <taxon>Bacillati</taxon>
        <taxon>Actinomycetota</taxon>
        <taxon>Actinomycetes</taxon>
        <taxon>Motilibacterales</taxon>
        <taxon>Motilibacteraceae</taxon>
        <taxon>Motilibacter</taxon>
    </lineage>
</organism>
<dbReference type="InterPro" id="IPR008462">
    <property type="entry name" value="CsbD"/>
</dbReference>
<comment type="similarity">
    <text evidence="1">Belongs to the UPF0337 (CsbD) family.</text>
</comment>
<sequence>MTALLAGYSSTMGLDDKLSNAADKLGGQAKEAAGKASGDQDLQAEGQADQGVADLKQAGEKVKDAFKG</sequence>
<evidence type="ECO:0000256" key="1">
    <source>
        <dbReference type="ARBA" id="ARBA00009129"/>
    </source>
</evidence>
<dbReference type="Gene3D" id="1.10.1470.10">
    <property type="entry name" value="YjbJ"/>
    <property type="match status" value="1"/>
</dbReference>
<keyword evidence="5" id="KW-1185">Reference proteome</keyword>
<dbReference type="InterPro" id="IPR036629">
    <property type="entry name" value="YjbJ_sf"/>
</dbReference>
<proteinExistence type="inferred from homology"/>